<dbReference type="RefSeq" id="WP_090289681.1">
    <property type="nucleotide sequence ID" value="NZ_FNCK01000003.1"/>
</dbReference>
<evidence type="ECO:0000256" key="3">
    <source>
        <dbReference type="HAMAP-Rule" id="MF_01241"/>
    </source>
</evidence>
<evidence type="ECO:0000313" key="6">
    <source>
        <dbReference type="Proteomes" id="UP000199708"/>
    </source>
</evidence>
<dbReference type="GO" id="GO:0006043">
    <property type="term" value="P:glucosamine catabolic process"/>
    <property type="evidence" value="ECO:0007669"/>
    <property type="project" value="TreeGrafter"/>
</dbReference>
<comment type="pathway">
    <text evidence="3">Amino-sugar metabolism; N-acetylneuraminate degradation; D-fructose 6-phosphate from N-acetylneuraminate: step 5/5.</text>
</comment>
<dbReference type="Gene3D" id="3.40.50.1360">
    <property type="match status" value="1"/>
</dbReference>
<comment type="caution">
    <text evidence="3">Lacks conserved residue(s) required for the propagation of feature annotation.</text>
</comment>
<dbReference type="InterPro" id="IPR006148">
    <property type="entry name" value="Glc/Gal-6P_isomerase"/>
</dbReference>
<dbReference type="InterPro" id="IPR037171">
    <property type="entry name" value="NagB/RpiA_transferase-like"/>
</dbReference>
<evidence type="ECO:0000256" key="2">
    <source>
        <dbReference type="ARBA" id="ARBA00023277"/>
    </source>
</evidence>
<keyword evidence="6" id="KW-1185">Reference proteome</keyword>
<dbReference type="EC" id="3.5.99.6" evidence="3"/>
<dbReference type="CDD" id="cd01399">
    <property type="entry name" value="GlcN6P_deaminase"/>
    <property type="match status" value="1"/>
</dbReference>
<dbReference type="InterPro" id="IPR018321">
    <property type="entry name" value="Glucosamine6P_isomerase_CS"/>
</dbReference>
<proteinExistence type="inferred from homology"/>
<keyword evidence="1 3" id="KW-0378">Hydrolase</keyword>
<sequence>MRVEVYRSSEEASLRALEIFSSSLQEGADVFGMATGSTPERLYELLSQSDIDFSKAVSINLDEYVGLDESNSQSYAYYMKKHLFKDKPFKATYIPNGHTQSIEEELNRYDQIIEENPIDLQLLGLGSNGHIGFNEPGTDLDAPTSLVQLTQSTIQDNQRFFDSKEEIPTQAITMGIGSILKAKKIIVMAFGSQKAQAVKGMIEGPVTSDLPASVLQNHPNVYVLLDKAAASLLKR</sequence>
<dbReference type="GO" id="GO:0005737">
    <property type="term" value="C:cytoplasm"/>
    <property type="evidence" value="ECO:0007669"/>
    <property type="project" value="TreeGrafter"/>
</dbReference>
<gene>
    <name evidence="3" type="primary">nagB</name>
    <name evidence="5" type="ORF">SAMN05421791_103277</name>
</gene>
<protein>
    <recommendedName>
        <fullName evidence="3">Glucosamine-6-phosphate deaminase</fullName>
        <ecNumber evidence="3">3.5.99.6</ecNumber>
    </recommendedName>
    <alternativeName>
        <fullName evidence="3">GlcN6P deaminase</fullName>
        <shortName evidence="3">GNPDA</shortName>
    </alternativeName>
    <alternativeName>
        <fullName evidence="3">Glucosamine-6-phosphate isomerase</fullName>
    </alternativeName>
</protein>
<comment type="similarity">
    <text evidence="3">Belongs to the glucosamine/galactosamine-6-phosphate isomerase family. NagB subfamily.</text>
</comment>
<feature type="active site" description="Proton acceptor; for enolization step" evidence="3">
    <location>
        <position position="62"/>
    </location>
</feature>
<feature type="domain" description="Glucosamine/galactosamine-6-phosphate isomerase" evidence="4">
    <location>
        <begin position="32"/>
        <end position="218"/>
    </location>
</feature>
<dbReference type="PROSITE" id="PS01161">
    <property type="entry name" value="GLC_GALNAC_ISOMERASE"/>
    <property type="match status" value="1"/>
</dbReference>
<comment type="catalytic activity">
    <reaction evidence="3">
        <text>alpha-D-glucosamine 6-phosphate + H2O = beta-D-fructose 6-phosphate + NH4(+)</text>
        <dbReference type="Rhea" id="RHEA:12172"/>
        <dbReference type="ChEBI" id="CHEBI:15377"/>
        <dbReference type="ChEBI" id="CHEBI:28938"/>
        <dbReference type="ChEBI" id="CHEBI:57634"/>
        <dbReference type="ChEBI" id="CHEBI:75989"/>
        <dbReference type="EC" id="3.5.99.6"/>
    </reaction>
</comment>
<feature type="active site" description="For ring-opening step" evidence="3">
    <location>
        <position position="135"/>
    </location>
</feature>
<dbReference type="Pfam" id="PF01182">
    <property type="entry name" value="Glucosamine_iso"/>
    <property type="match status" value="1"/>
</dbReference>
<dbReference type="GO" id="GO:0005975">
    <property type="term" value="P:carbohydrate metabolic process"/>
    <property type="evidence" value="ECO:0007669"/>
    <property type="project" value="InterPro"/>
</dbReference>
<dbReference type="PANTHER" id="PTHR11280:SF5">
    <property type="entry name" value="GLUCOSAMINE-6-PHOSPHATE ISOMERASE"/>
    <property type="match status" value="1"/>
</dbReference>
<evidence type="ECO:0000256" key="1">
    <source>
        <dbReference type="ARBA" id="ARBA00022801"/>
    </source>
</evidence>
<feature type="active site" description="Proton acceptor; for ring-opening step" evidence="3">
    <location>
        <position position="130"/>
    </location>
</feature>
<dbReference type="PANTHER" id="PTHR11280">
    <property type="entry name" value="GLUCOSAMINE-6-PHOSPHATE ISOMERASE"/>
    <property type="match status" value="1"/>
</dbReference>
<dbReference type="GO" id="GO:0042802">
    <property type="term" value="F:identical protein binding"/>
    <property type="evidence" value="ECO:0007669"/>
    <property type="project" value="TreeGrafter"/>
</dbReference>
<dbReference type="GO" id="GO:0019262">
    <property type="term" value="P:N-acetylneuraminate catabolic process"/>
    <property type="evidence" value="ECO:0007669"/>
    <property type="project" value="UniProtKB-UniRule"/>
</dbReference>
<reference evidence="5 6" key="1">
    <citation type="submission" date="2016-10" db="EMBL/GenBank/DDBJ databases">
        <authorList>
            <person name="de Groot N.N."/>
        </authorList>
    </citation>
    <scope>NUCLEOTIDE SEQUENCE [LARGE SCALE GENOMIC DNA]</scope>
    <source>
        <strain evidence="5 6">ATCC BAA-466</strain>
    </source>
</reference>
<dbReference type="GO" id="GO:0006046">
    <property type="term" value="P:N-acetylglucosamine catabolic process"/>
    <property type="evidence" value="ECO:0007669"/>
    <property type="project" value="TreeGrafter"/>
</dbReference>
<dbReference type="STRING" id="120956.SAMN05421791_103277"/>
<evidence type="ECO:0000259" key="4">
    <source>
        <dbReference type="Pfam" id="PF01182"/>
    </source>
</evidence>
<dbReference type="UniPathway" id="UPA00629">
    <property type="reaction ID" value="UER00684"/>
</dbReference>
<dbReference type="HAMAP" id="MF_01241">
    <property type="entry name" value="GlcN6P_deamin"/>
    <property type="match status" value="1"/>
</dbReference>
<dbReference type="InterPro" id="IPR004547">
    <property type="entry name" value="Glucosamine6P_isomerase"/>
</dbReference>
<dbReference type="SUPFAM" id="SSF100950">
    <property type="entry name" value="NagB/RpiA/CoA transferase-like"/>
    <property type="match status" value="1"/>
</dbReference>
<comment type="function">
    <text evidence="3">Catalyzes the reversible isomerization-deamination of glucosamine 6-phosphate (GlcN6P) to form fructose 6-phosphate (Fru6P) and ammonium ion.</text>
</comment>
<organism evidence="5 6">
    <name type="scientific">Facklamia miroungae</name>
    <dbReference type="NCBI Taxonomy" id="120956"/>
    <lineage>
        <taxon>Bacteria</taxon>
        <taxon>Bacillati</taxon>
        <taxon>Bacillota</taxon>
        <taxon>Bacilli</taxon>
        <taxon>Lactobacillales</taxon>
        <taxon>Aerococcaceae</taxon>
        <taxon>Facklamia</taxon>
    </lineage>
</organism>
<dbReference type="GO" id="GO:0004342">
    <property type="term" value="F:glucosamine-6-phosphate deaminase activity"/>
    <property type="evidence" value="ECO:0007669"/>
    <property type="project" value="UniProtKB-UniRule"/>
</dbReference>
<name>A0A1G7S4X7_9LACT</name>
<dbReference type="EMBL" id="FNCK01000003">
    <property type="protein sequence ID" value="SDG17529.1"/>
    <property type="molecule type" value="Genomic_DNA"/>
</dbReference>
<dbReference type="AlphaFoldDB" id="A0A1G7S4X7"/>
<keyword evidence="2 3" id="KW-0119">Carbohydrate metabolism</keyword>
<feature type="active site" description="For ring-opening step" evidence="3">
    <location>
        <position position="128"/>
    </location>
</feature>
<dbReference type="Proteomes" id="UP000199708">
    <property type="component" value="Unassembled WGS sequence"/>
</dbReference>
<dbReference type="OrthoDB" id="9791139at2"/>
<evidence type="ECO:0000313" key="5">
    <source>
        <dbReference type="EMBL" id="SDG17529.1"/>
    </source>
</evidence>
<accession>A0A1G7S4X7</accession>